<accession>A0ACC0ATR5</accession>
<sequence length="1008" mass="114211">MALSASDLPTMYTLIGNSLSGDQNVRKPAEDALAQSETRPGFCSCLMEIICAKDLVSQVDVRLMATVYFKNCINRYWRNRRDSSGITNEEKMHLRQKLLSHLREENDKIALTLAVLVSKIARIDYPKEWPELFSYLAQQLPSADILSSHRIFMILFRSLKELSSKRLTSDQRNFAQITSQFFEYCWGLWQTDTQTILQAFSLLLQKFNAGSSELRHDDLYLTCERWFLCSKIIRELIISGFPSDSKAMQEVQGVKDVSPVLLNAIQSFLSYYLSFQEQHPKFWIFLKKACIKLMKILVAVQQRHPYSFGDKSVLPPVMDFCLNKIMDPGPDMLSFDQFLIQCMSMVKTVLECKEYKRRLTGRVMDGTGITYEQMKKNISNAVAGLLVSLLPGDRVVLLCNILIKRYFVLTTRDLEEWYQNPEYFYHEQDSVQWSEKLRPCAEALYIVLFENHSQLLGPVVVSILKEAMNACPSSVHEITPGLLLKDAAYGAAAYVYYQLSNHLSFKDWFNGALSLELSNDHPNMRIIRRRVALILGQWVSEIKDDTRRPVYCALIRLLQDRDLCVRLAASRSLYFHIDDASFSEHEFSDLLPICWDLCFNLIEEVQEFDSKVQVLNTISVLITRVPDIIPYANKLLQFFQKVWEESSGESLLQIQLLTALKNFIVALGYQSPVCYNMLLPILQSGIDVNSPDELLEDSLELWEATISNAPSMVSGLLGYFPCLVEILERSLDHLNIATDIIEGYIILGGVNFLNMHASVVARLLDMVVENVNDKGLLSILPVIDILIQCFPMEVPQLISTTLQKLIVLCLIGGDDCDPSKTATRTALAALFARILVMNTNFLAQLTSDPALLGRLQNAGFPIDENILLCLVDVWLDKIDNVVSIQRKAIGLALSVVLTVRLPQVLDKLDQILSACTSVILGGTEDLTEEESRDNSSESIISSMPHVPSKEFRRRQIKLSDPINMASLENSVKENLQTCVALHGESFHSTINRMDPVAFAQLKQALKMS</sequence>
<name>A0ACC0ATR5_CATRO</name>
<evidence type="ECO:0000313" key="2">
    <source>
        <dbReference type="Proteomes" id="UP001060085"/>
    </source>
</evidence>
<reference evidence="2" key="1">
    <citation type="journal article" date="2023" name="Nat. Plants">
        <title>Single-cell RNA sequencing provides a high-resolution roadmap for understanding the multicellular compartmentation of specialized metabolism.</title>
        <authorList>
            <person name="Sun S."/>
            <person name="Shen X."/>
            <person name="Li Y."/>
            <person name="Li Y."/>
            <person name="Wang S."/>
            <person name="Li R."/>
            <person name="Zhang H."/>
            <person name="Shen G."/>
            <person name="Guo B."/>
            <person name="Wei J."/>
            <person name="Xu J."/>
            <person name="St-Pierre B."/>
            <person name="Chen S."/>
            <person name="Sun C."/>
        </authorList>
    </citation>
    <scope>NUCLEOTIDE SEQUENCE [LARGE SCALE GENOMIC DNA]</scope>
</reference>
<organism evidence="1 2">
    <name type="scientific">Catharanthus roseus</name>
    <name type="common">Madagascar periwinkle</name>
    <name type="synonym">Vinca rosea</name>
    <dbReference type="NCBI Taxonomy" id="4058"/>
    <lineage>
        <taxon>Eukaryota</taxon>
        <taxon>Viridiplantae</taxon>
        <taxon>Streptophyta</taxon>
        <taxon>Embryophyta</taxon>
        <taxon>Tracheophyta</taxon>
        <taxon>Spermatophyta</taxon>
        <taxon>Magnoliopsida</taxon>
        <taxon>eudicotyledons</taxon>
        <taxon>Gunneridae</taxon>
        <taxon>Pentapetalae</taxon>
        <taxon>asterids</taxon>
        <taxon>lamiids</taxon>
        <taxon>Gentianales</taxon>
        <taxon>Apocynaceae</taxon>
        <taxon>Rauvolfioideae</taxon>
        <taxon>Vinceae</taxon>
        <taxon>Catharanthinae</taxon>
        <taxon>Catharanthus</taxon>
    </lineage>
</organism>
<evidence type="ECO:0000313" key="1">
    <source>
        <dbReference type="EMBL" id="KAI5663333.1"/>
    </source>
</evidence>
<dbReference type="Proteomes" id="UP001060085">
    <property type="component" value="Linkage Group LG05"/>
</dbReference>
<comment type="caution">
    <text evidence="1">The sequence shown here is derived from an EMBL/GenBank/DDBJ whole genome shotgun (WGS) entry which is preliminary data.</text>
</comment>
<protein>
    <submittedName>
        <fullName evidence="1">Uncharacterized protein</fullName>
    </submittedName>
</protein>
<gene>
    <name evidence="1" type="ORF">M9H77_22656</name>
</gene>
<keyword evidence="2" id="KW-1185">Reference proteome</keyword>
<dbReference type="EMBL" id="CM044705">
    <property type="protein sequence ID" value="KAI5663333.1"/>
    <property type="molecule type" value="Genomic_DNA"/>
</dbReference>
<proteinExistence type="predicted"/>